<feature type="chain" id="PRO_5046820383" evidence="1">
    <location>
        <begin position="24"/>
        <end position="424"/>
    </location>
</feature>
<dbReference type="RefSeq" id="WP_250924050.1">
    <property type="nucleotide sequence ID" value="NZ_JAMQAW010000085.1"/>
</dbReference>
<dbReference type="SUPFAM" id="SSF53850">
    <property type="entry name" value="Periplasmic binding protein-like II"/>
    <property type="match status" value="1"/>
</dbReference>
<comment type="caution">
    <text evidence="2">The sequence shown here is derived from an EMBL/GenBank/DDBJ whole genome shotgun (WGS) entry which is preliminary data.</text>
</comment>
<keyword evidence="1" id="KW-0732">Signal</keyword>
<dbReference type="PANTHER" id="PTHR43649:SF30">
    <property type="entry name" value="ABC TRANSPORTER SUBSTRATE-BINDING PROTEIN"/>
    <property type="match status" value="1"/>
</dbReference>
<dbReference type="InterPro" id="IPR050490">
    <property type="entry name" value="Bact_solute-bd_prot1"/>
</dbReference>
<name>A0ABT0UYV6_9ACTN</name>
<keyword evidence="3" id="KW-1185">Reference proteome</keyword>
<evidence type="ECO:0000313" key="2">
    <source>
        <dbReference type="EMBL" id="MCM2393754.1"/>
    </source>
</evidence>
<dbReference type="PROSITE" id="PS51257">
    <property type="entry name" value="PROKAR_LIPOPROTEIN"/>
    <property type="match status" value="1"/>
</dbReference>
<gene>
    <name evidence="2" type="ORF">NBG84_36720</name>
</gene>
<protein>
    <submittedName>
        <fullName evidence="2">Extracellular solute-binding protein</fullName>
    </submittedName>
</protein>
<evidence type="ECO:0000256" key="1">
    <source>
        <dbReference type="SAM" id="SignalP"/>
    </source>
</evidence>
<reference evidence="2" key="1">
    <citation type="submission" date="2022-06" db="EMBL/GenBank/DDBJ databases">
        <title>Genome public.</title>
        <authorList>
            <person name="Sun Q."/>
        </authorList>
    </citation>
    <scope>NUCLEOTIDE SEQUENCE</scope>
    <source>
        <strain evidence="2">CWNU-1</strain>
    </source>
</reference>
<feature type="signal peptide" evidence="1">
    <location>
        <begin position="1"/>
        <end position="23"/>
    </location>
</feature>
<proteinExistence type="predicted"/>
<evidence type="ECO:0000313" key="3">
    <source>
        <dbReference type="Proteomes" id="UP001431429"/>
    </source>
</evidence>
<dbReference type="InterPro" id="IPR006059">
    <property type="entry name" value="SBP"/>
</dbReference>
<dbReference type="PANTHER" id="PTHR43649">
    <property type="entry name" value="ARABINOSE-BINDING PROTEIN-RELATED"/>
    <property type="match status" value="1"/>
</dbReference>
<dbReference type="Pfam" id="PF01547">
    <property type="entry name" value="SBP_bac_1"/>
    <property type="match status" value="1"/>
</dbReference>
<organism evidence="2 3">
    <name type="scientific">Streptomyces albipurpureus</name>
    <dbReference type="NCBI Taxonomy" id="2897419"/>
    <lineage>
        <taxon>Bacteria</taxon>
        <taxon>Bacillati</taxon>
        <taxon>Actinomycetota</taxon>
        <taxon>Actinomycetes</taxon>
        <taxon>Kitasatosporales</taxon>
        <taxon>Streptomycetaceae</taxon>
        <taxon>Streptomyces</taxon>
    </lineage>
</organism>
<sequence length="424" mass="45783">MQRHFFRLTAATAALGMAITLMGCTAPEEPGVVTLKLVAADYDVNGGQSSRKYWANIVSKFESTHSGIKVDVQIEPWTSVDRKVAEMVKAGQGPDIAQIGAYADYAADDKLYSANDLLSVPVQSNFLAPLVDAGEQRGVQYGLPFAASTRLLFYNKKHFAKAGIAKPPENWSELRQAAQLLKDNTDVEYPFALPLGPEEAQAETMMWMLGSGSDGYVDPGGGYTIDSHENTTAFEWLKSDLVDPKLTGPVAPGKLNRKEAFAAFTRGDVGMLNGHPSLMRAAESAGIQLGKVIMPGRSGRPKATMGVADWIMGFKQNGHQREIGTFLNTLFTDENVLAFAAQNDLLPVTITASDAMAQDPKHKNLTEFLDELPHSVLPPVHKTSWAVVSEEIKQNIGNAVKPGGNPQQVLEGIAQKATEAEGLE</sequence>
<dbReference type="EMBL" id="JAMQAW010000085">
    <property type="protein sequence ID" value="MCM2393754.1"/>
    <property type="molecule type" value="Genomic_DNA"/>
</dbReference>
<dbReference type="Proteomes" id="UP001431429">
    <property type="component" value="Unassembled WGS sequence"/>
</dbReference>
<dbReference type="Gene3D" id="3.40.190.10">
    <property type="entry name" value="Periplasmic binding protein-like II"/>
    <property type="match status" value="2"/>
</dbReference>
<accession>A0ABT0UYV6</accession>